<dbReference type="SUPFAM" id="SSF55811">
    <property type="entry name" value="Nudix"/>
    <property type="match status" value="1"/>
</dbReference>
<gene>
    <name evidence="4" type="ORF">L613_011000000040</name>
</gene>
<dbReference type="CDD" id="cd03424">
    <property type="entry name" value="NUDIX_ADPRase_Nudt5_UGPPase_Nudt14"/>
    <property type="match status" value="1"/>
</dbReference>
<evidence type="ECO:0000256" key="1">
    <source>
        <dbReference type="ARBA" id="ARBA00001946"/>
    </source>
</evidence>
<dbReference type="PROSITE" id="PS00893">
    <property type="entry name" value="NUDIX_BOX"/>
    <property type="match status" value="1"/>
</dbReference>
<dbReference type="EMBL" id="VLJS01000014">
    <property type="protein sequence ID" value="TWH16807.1"/>
    <property type="molecule type" value="Genomic_DNA"/>
</dbReference>
<evidence type="ECO:0000313" key="4">
    <source>
        <dbReference type="EMBL" id="TWH16807.1"/>
    </source>
</evidence>
<dbReference type="PANTHER" id="PTHR43222">
    <property type="entry name" value="NUDIX HYDROLASE 23"/>
    <property type="match status" value="1"/>
</dbReference>
<dbReference type="InterPro" id="IPR020084">
    <property type="entry name" value="NUDIX_hydrolase_CS"/>
</dbReference>
<dbReference type="PROSITE" id="PS51462">
    <property type="entry name" value="NUDIX"/>
    <property type="match status" value="1"/>
</dbReference>
<dbReference type="GO" id="GO:0016787">
    <property type="term" value="F:hydrolase activity"/>
    <property type="evidence" value="ECO:0007669"/>
    <property type="project" value="UniProtKB-KW"/>
</dbReference>
<dbReference type="Proteomes" id="UP000321583">
    <property type="component" value="Unassembled WGS sequence"/>
</dbReference>
<dbReference type="Pfam" id="PF00293">
    <property type="entry name" value="NUDIX"/>
    <property type="match status" value="1"/>
</dbReference>
<proteinExistence type="predicted"/>
<feature type="domain" description="Nudix hydrolase" evidence="3">
    <location>
        <begin position="12"/>
        <end position="138"/>
    </location>
</feature>
<keyword evidence="2" id="KW-0378">Hydrolase</keyword>
<dbReference type="Gene3D" id="3.90.79.10">
    <property type="entry name" value="Nucleoside Triphosphate Pyrophosphohydrolase"/>
    <property type="match status" value="1"/>
</dbReference>
<protein>
    <submittedName>
        <fullName evidence="4">ADP-ribose pyrophosphatase</fullName>
    </submittedName>
</protein>
<reference evidence="4 5" key="1">
    <citation type="submission" date="2019-07" db="EMBL/GenBank/DDBJ databases">
        <title>Genome sequencing of lignin-degrading bacterial isolates.</title>
        <authorList>
            <person name="Gladden J."/>
        </authorList>
    </citation>
    <scope>NUCLEOTIDE SEQUENCE [LARGE SCALE GENOMIC DNA]</scope>
    <source>
        <strain evidence="4 5">J19</strain>
    </source>
</reference>
<dbReference type="PANTHER" id="PTHR43222:SF2">
    <property type="entry name" value="NUDIX HYDROLASE 23, CHLOROPLASTIC"/>
    <property type="match status" value="1"/>
</dbReference>
<evidence type="ECO:0000313" key="5">
    <source>
        <dbReference type="Proteomes" id="UP000321583"/>
    </source>
</evidence>
<evidence type="ECO:0000259" key="3">
    <source>
        <dbReference type="PROSITE" id="PS51462"/>
    </source>
</evidence>
<accession>A0A562E4W7</accession>
<organism evidence="4 5">
    <name type="scientific">Pseudoxanthomonas taiwanensis J19</name>
    <dbReference type="NCBI Taxonomy" id="935569"/>
    <lineage>
        <taxon>Bacteria</taxon>
        <taxon>Pseudomonadati</taxon>
        <taxon>Pseudomonadota</taxon>
        <taxon>Gammaproteobacteria</taxon>
        <taxon>Lysobacterales</taxon>
        <taxon>Lysobacteraceae</taxon>
        <taxon>Pseudoxanthomonas</taxon>
    </lineage>
</organism>
<dbReference type="InterPro" id="IPR000086">
    <property type="entry name" value="NUDIX_hydrolase_dom"/>
</dbReference>
<keyword evidence="5" id="KW-1185">Reference proteome</keyword>
<sequence>MLLAAGRGRAPGAAPDFVLVLAVDLGRILLVRNAARQVLELPGGWVDPGEPPLRAAARELLEETGHAAGALEPAGWLRIRSPRSPWPLTGLLFATRGLQRRHGHALDPEIESLHWARLPALPGGVSAIDAWLVAQFGRR</sequence>
<evidence type="ECO:0000256" key="2">
    <source>
        <dbReference type="ARBA" id="ARBA00022801"/>
    </source>
</evidence>
<dbReference type="AlphaFoldDB" id="A0A562E4W7"/>
<comment type="caution">
    <text evidence="4">The sequence shown here is derived from an EMBL/GenBank/DDBJ whole genome shotgun (WGS) entry which is preliminary data.</text>
</comment>
<comment type="cofactor">
    <cofactor evidence="1">
        <name>Mg(2+)</name>
        <dbReference type="ChEBI" id="CHEBI:18420"/>
    </cofactor>
</comment>
<dbReference type="InterPro" id="IPR015797">
    <property type="entry name" value="NUDIX_hydrolase-like_dom_sf"/>
</dbReference>
<name>A0A562E4W7_9GAMM</name>